<evidence type="ECO:0000313" key="1">
    <source>
        <dbReference type="EMBL" id="PCD41343.1"/>
    </source>
</evidence>
<evidence type="ECO:0000313" key="2">
    <source>
        <dbReference type="Proteomes" id="UP000219602"/>
    </source>
</evidence>
<dbReference type="AlphaFoldDB" id="A0A2H3HRM8"/>
<sequence length="149" mass="16820">MGDPRKDIFHDMARWALEDHPFMFAHIQGQPATAKAIKVPLLILDTFVRLKSNVDVIHITNATKKDQVHKEREKLSADMCLTTQGTKSIKTMDYAEATSMLKIARRESSWYLPDIGNNACAVVIIIEADPDYSAEYALALTTWTRAWLG</sequence>
<comment type="caution">
    <text evidence="1">The sequence shown here is derived from an EMBL/GenBank/DDBJ whole genome shotgun (WGS) entry which is preliminary data.</text>
</comment>
<dbReference type="EMBL" id="MABQ02000003">
    <property type="protein sequence ID" value="PCD41343.1"/>
    <property type="molecule type" value="Genomic_DNA"/>
</dbReference>
<proteinExistence type="predicted"/>
<gene>
    <name evidence="1" type="ORF">AU210_003899</name>
</gene>
<accession>A0A2H3HRM8</accession>
<name>A0A2H3HRM8_FUSOX</name>
<dbReference type="Proteomes" id="UP000219602">
    <property type="component" value="Chromosome 4"/>
</dbReference>
<organism evidence="1 2">
    <name type="scientific">Fusarium oxysporum f. sp. radicis-cucumerinum</name>
    <dbReference type="NCBI Taxonomy" id="327505"/>
    <lineage>
        <taxon>Eukaryota</taxon>
        <taxon>Fungi</taxon>
        <taxon>Dikarya</taxon>
        <taxon>Ascomycota</taxon>
        <taxon>Pezizomycotina</taxon>
        <taxon>Sordariomycetes</taxon>
        <taxon>Hypocreomycetidae</taxon>
        <taxon>Hypocreales</taxon>
        <taxon>Nectriaceae</taxon>
        <taxon>Fusarium</taxon>
        <taxon>Fusarium oxysporum species complex</taxon>
    </lineage>
</organism>
<reference evidence="1 2" key="1">
    <citation type="journal article" date="2016" name="Environ. Microbiol.">
        <title>Effector profiles distinguish formae speciales of Fusarium oxysporum.</title>
        <authorList>
            <person name="van Dam P."/>
            <person name="Fokkens L."/>
            <person name="Schmidt S.M."/>
            <person name="Linmans J.H."/>
            <person name="Kistler H.C."/>
            <person name="Ma L.J."/>
            <person name="Rep M."/>
        </authorList>
    </citation>
    <scope>NUCLEOTIDE SEQUENCE [LARGE SCALE GENOMIC DNA]</scope>
    <source>
        <strain evidence="1 2">Forc016</strain>
    </source>
</reference>
<reference evidence="1 2" key="2">
    <citation type="journal article" date="2017" name="Sci. Rep.">
        <title>A mobile pathogenicity chromosome in Fusarium oxysporum for infection of multiple cucurbit species.</title>
        <authorList>
            <person name="van Dam P."/>
            <person name="Fokkens L."/>
            <person name="Ayukawa Y."/>
            <person name="van der Gragt M."/>
            <person name="Ter Horst A."/>
            <person name="Brankovics B."/>
            <person name="Houterman P.M."/>
            <person name="Arie T."/>
            <person name="Rep M."/>
        </authorList>
    </citation>
    <scope>NUCLEOTIDE SEQUENCE [LARGE SCALE GENOMIC DNA]</scope>
    <source>
        <strain evidence="1 2">Forc016</strain>
    </source>
</reference>
<protein>
    <submittedName>
        <fullName evidence="1">Uncharacterized protein</fullName>
    </submittedName>
</protein>